<dbReference type="RefSeq" id="WP_043117110.1">
    <property type="nucleotide sequence ID" value="NZ_JRAA01000002.1"/>
</dbReference>
<evidence type="ECO:0000313" key="1">
    <source>
        <dbReference type="EMBL" id="KHF24886.1"/>
    </source>
</evidence>
<proteinExistence type="predicted"/>
<dbReference type="eggNOG" id="ENOG50332BU">
    <property type="taxonomic scope" value="Bacteria"/>
</dbReference>
<dbReference type="OrthoDB" id="5771673at2"/>
<dbReference type="EMBL" id="JRAA01000002">
    <property type="protein sequence ID" value="KHF24886.1"/>
    <property type="molecule type" value="Genomic_DNA"/>
</dbReference>
<evidence type="ECO:0000313" key="3">
    <source>
        <dbReference type="Proteomes" id="UP000030856"/>
    </source>
</evidence>
<dbReference type="Proteomes" id="UP000030856">
    <property type="component" value="Unassembled WGS sequence"/>
</dbReference>
<sequence>MPYFVYEIEKPRTLTHLETFAKYREAKQHVRQLREESGDVERYRMIFAKNEIEAETLLTAPREERVIGED</sequence>
<evidence type="ECO:0000313" key="2">
    <source>
        <dbReference type="EMBL" id="OOY35016.1"/>
    </source>
</evidence>
<dbReference type="GeneID" id="86992375"/>
<reference evidence="2 4" key="2">
    <citation type="submission" date="2016-11" db="EMBL/GenBank/DDBJ databases">
        <title>Mixed transmission modes and dynamic genome evolution in an obligate animal-bacterial symbiosis.</title>
        <authorList>
            <person name="Russell S.L."/>
            <person name="Corbett-Detig R.B."/>
            <person name="Cavanaugh C.M."/>
        </authorList>
    </citation>
    <scope>NUCLEOTIDE SEQUENCE [LARGE SCALE GENOMIC DNA]</scope>
    <source>
        <strain evidence="2">MA-KB16</strain>
    </source>
</reference>
<dbReference type="EMBL" id="MPNX01000008">
    <property type="protein sequence ID" value="OOY35016.1"/>
    <property type="molecule type" value="Genomic_DNA"/>
</dbReference>
<gene>
    <name evidence="2" type="ORF">BOV88_06770</name>
    <name evidence="1" type="ORF">JV46_08520</name>
</gene>
<name>A0A0B0HBV0_SOVGS</name>
<dbReference type="Proteomes" id="UP000190962">
    <property type="component" value="Unassembled WGS sequence"/>
</dbReference>
<reference evidence="1 3" key="1">
    <citation type="journal article" date="2014" name="BMC Genomics">
        <title>The genome of the intracellular bacterium of the coastal bivalve, Solemya velum: a blueprint for thriving in and out of symbiosis.</title>
        <authorList>
            <person name="Dmytrenko O."/>
            <person name="Russell S.L."/>
            <person name="Loo W.T."/>
            <person name="Fontanez K.M."/>
            <person name="Liao L."/>
            <person name="Roeselers G."/>
            <person name="Sharma R."/>
            <person name="Stewart F.J."/>
            <person name="Newton I.L."/>
            <person name="Woyke T."/>
            <person name="Wu D."/>
            <person name="Lang J.M."/>
            <person name="Eisen J.A."/>
            <person name="Cavanaugh C.M."/>
        </authorList>
    </citation>
    <scope>NUCLEOTIDE SEQUENCE [LARGE SCALE GENOMIC DNA]</scope>
    <source>
        <strain evidence="1 3">WH</strain>
    </source>
</reference>
<organism evidence="1 3">
    <name type="scientific">Solemya velum gill symbiont</name>
    <dbReference type="NCBI Taxonomy" id="2340"/>
    <lineage>
        <taxon>Bacteria</taxon>
        <taxon>Pseudomonadati</taxon>
        <taxon>Pseudomonadota</taxon>
        <taxon>Gammaproteobacteria</taxon>
        <taxon>sulfur-oxidizing symbionts</taxon>
    </lineage>
</organism>
<dbReference type="STRING" id="2340.JV46_08520"/>
<evidence type="ECO:0000313" key="4">
    <source>
        <dbReference type="Proteomes" id="UP000190962"/>
    </source>
</evidence>
<accession>A0A0B0HBV0</accession>
<comment type="caution">
    <text evidence="1">The sequence shown here is derived from an EMBL/GenBank/DDBJ whole genome shotgun (WGS) entry which is preliminary data.</text>
</comment>
<keyword evidence="3" id="KW-1185">Reference proteome</keyword>
<dbReference type="AlphaFoldDB" id="A0A0B0HBV0"/>
<protein>
    <submittedName>
        <fullName evidence="1">Uncharacterized protein</fullName>
    </submittedName>
</protein>